<feature type="domain" description="Flagella basal body P-ring formation protein FlgA SAF" evidence="2">
    <location>
        <begin position="100"/>
        <end position="162"/>
    </location>
</feature>
<accession>A0A845AKR1</accession>
<dbReference type="Proteomes" id="UP000439780">
    <property type="component" value="Unassembled WGS sequence"/>
</dbReference>
<protein>
    <recommendedName>
        <fullName evidence="2">Flagella basal body P-ring formation protein FlgA SAF domain-containing protein</fullName>
    </recommendedName>
</protein>
<proteinExistence type="predicted"/>
<dbReference type="OrthoDB" id="7408548at2"/>
<evidence type="ECO:0000259" key="2">
    <source>
        <dbReference type="Pfam" id="PF13144"/>
    </source>
</evidence>
<feature type="chain" id="PRO_5032928926" description="Flagella basal body P-ring formation protein FlgA SAF domain-containing protein" evidence="1">
    <location>
        <begin position="23"/>
        <end position="166"/>
    </location>
</feature>
<evidence type="ECO:0000313" key="3">
    <source>
        <dbReference type="EMBL" id="MXP27628.1"/>
    </source>
</evidence>
<comment type="caution">
    <text evidence="3">The sequence shown here is derived from an EMBL/GenBank/DDBJ whole genome shotgun (WGS) entry which is preliminary data.</text>
</comment>
<reference evidence="3 4" key="1">
    <citation type="submission" date="2019-12" db="EMBL/GenBank/DDBJ databases">
        <title>Genomic-based taxomic classification of the family Erythrobacteraceae.</title>
        <authorList>
            <person name="Xu L."/>
        </authorList>
    </citation>
    <scope>NUCLEOTIDE SEQUENCE [LARGE SCALE GENOMIC DNA]</scope>
    <source>
        <strain evidence="3 4">KEMB 9005-328</strain>
    </source>
</reference>
<sequence length="166" mass="16911">MTIRLSALAAAAMAFAASPALAGGTESPADLDQLVAQFTGALIGQPGGAARAIDARLKLARCVQTPVASWYGSTRRSVRIDCPTPGGWTVYVPLMQVEQAQPVVSRGDLVSVEVSGQGFMIAGRGEALAAGAPGDVVSVRTEDGTRKGRTISGRVLGPGRIGIALP</sequence>
<dbReference type="Pfam" id="PF13144">
    <property type="entry name" value="ChapFlgA"/>
    <property type="match status" value="1"/>
</dbReference>
<feature type="signal peptide" evidence="1">
    <location>
        <begin position="1"/>
        <end position="22"/>
    </location>
</feature>
<evidence type="ECO:0000313" key="4">
    <source>
        <dbReference type="Proteomes" id="UP000439780"/>
    </source>
</evidence>
<dbReference type="InterPro" id="IPR039246">
    <property type="entry name" value="Flagellar_FlgA"/>
</dbReference>
<dbReference type="GO" id="GO:0044780">
    <property type="term" value="P:bacterial-type flagellum assembly"/>
    <property type="evidence" value="ECO:0007669"/>
    <property type="project" value="InterPro"/>
</dbReference>
<organism evidence="3 4">
    <name type="scientific">Qipengyuania algicida</name>
    <dbReference type="NCBI Taxonomy" id="1836209"/>
    <lineage>
        <taxon>Bacteria</taxon>
        <taxon>Pseudomonadati</taxon>
        <taxon>Pseudomonadota</taxon>
        <taxon>Alphaproteobacteria</taxon>
        <taxon>Sphingomonadales</taxon>
        <taxon>Erythrobacteraceae</taxon>
        <taxon>Qipengyuania</taxon>
    </lineage>
</organism>
<dbReference type="PANTHER" id="PTHR36307:SF1">
    <property type="entry name" value="FLAGELLA BASAL BODY P-RING FORMATION PROTEIN FLGA"/>
    <property type="match status" value="1"/>
</dbReference>
<name>A0A845AKR1_9SPHN</name>
<dbReference type="PANTHER" id="PTHR36307">
    <property type="entry name" value="FLAGELLA BASAL BODY P-RING FORMATION PROTEIN FLGA"/>
    <property type="match status" value="1"/>
</dbReference>
<dbReference type="EMBL" id="WTYA01000001">
    <property type="protein sequence ID" value="MXP27628.1"/>
    <property type="molecule type" value="Genomic_DNA"/>
</dbReference>
<gene>
    <name evidence="3" type="ORF">GRI58_02175</name>
</gene>
<keyword evidence="4" id="KW-1185">Reference proteome</keyword>
<dbReference type="RefSeq" id="WP_160751901.1">
    <property type="nucleotide sequence ID" value="NZ_WTYA01000001.1"/>
</dbReference>
<dbReference type="InterPro" id="IPR017585">
    <property type="entry name" value="SAF_FlgA"/>
</dbReference>
<keyword evidence="1" id="KW-0732">Signal</keyword>
<dbReference type="Gene3D" id="2.30.30.760">
    <property type="match status" value="1"/>
</dbReference>
<dbReference type="AlphaFoldDB" id="A0A845AKR1"/>
<evidence type="ECO:0000256" key="1">
    <source>
        <dbReference type="SAM" id="SignalP"/>
    </source>
</evidence>